<evidence type="ECO:0000313" key="16">
    <source>
        <dbReference type="Proteomes" id="UP001187415"/>
    </source>
</evidence>
<dbReference type="GO" id="GO:0006355">
    <property type="term" value="P:regulation of DNA-templated transcription"/>
    <property type="evidence" value="ECO:0007669"/>
    <property type="project" value="InterPro"/>
</dbReference>
<evidence type="ECO:0000256" key="4">
    <source>
        <dbReference type="ARBA" id="ARBA00022782"/>
    </source>
</evidence>
<dbReference type="GO" id="GO:1990837">
    <property type="term" value="F:sequence-specific double-stranded DNA binding"/>
    <property type="evidence" value="ECO:0007669"/>
    <property type="project" value="UniProtKB-ARBA"/>
</dbReference>
<protein>
    <recommendedName>
        <fullName evidence="10">Transcription cofactor HES-6</fullName>
    </recommendedName>
    <alternativeName>
        <fullName evidence="11">Hairy and enhancer of split 6</fullName>
    </alternativeName>
</protein>
<name>A0AA88LRD6_CHASR</name>
<dbReference type="PROSITE" id="PS50888">
    <property type="entry name" value="BHLH"/>
    <property type="match status" value="1"/>
</dbReference>
<dbReference type="GO" id="GO:0046983">
    <property type="term" value="F:protein dimerization activity"/>
    <property type="evidence" value="ECO:0007669"/>
    <property type="project" value="InterPro"/>
</dbReference>
<dbReference type="PROSITE" id="PS51054">
    <property type="entry name" value="ORANGE"/>
    <property type="match status" value="1"/>
</dbReference>
<keyword evidence="4" id="KW-0221">Differentiation</keyword>
<keyword evidence="16" id="KW-1185">Reference proteome</keyword>
<evidence type="ECO:0000256" key="3">
    <source>
        <dbReference type="ARBA" id="ARBA00022491"/>
    </source>
</evidence>
<feature type="compositionally biased region" description="Acidic residues" evidence="12">
    <location>
        <begin position="184"/>
        <end position="193"/>
    </location>
</feature>
<keyword evidence="2" id="KW-0217">Developmental protein</keyword>
<accession>A0AA88LRD6</accession>
<keyword evidence="5" id="KW-0805">Transcription regulation</keyword>
<dbReference type="GO" id="GO:0005634">
    <property type="term" value="C:nucleus"/>
    <property type="evidence" value="ECO:0007669"/>
    <property type="project" value="UniProtKB-SubCell"/>
</dbReference>
<dbReference type="InterPro" id="IPR050370">
    <property type="entry name" value="HES_HEY"/>
</dbReference>
<dbReference type="Proteomes" id="UP001187415">
    <property type="component" value="Unassembled WGS sequence"/>
</dbReference>
<gene>
    <name evidence="15" type="ORF">Q5P01_022485</name>
</gene>
<keyword evidence="6" id="KW-0804">Transcription</keyword>
<evidence type="ECO:0000259" key="13">
    <source>
        <dbReference type="PROSITE" id="PS50888"/>
    </source>
</evidence>
<dbReference type="SMART" id="SM00353">
    <property type="entry name" value="HLH"/>
    <property type="match status" value="1"/>
</dbReference>
<dbReference type="AlphaFoldDB" id="A0AA88LRD6"/>
<dbReference type="FunFam" id="4.10.280.10:FF:000081">
    <property type="entry name" value="transcription cofactor HES-6 isoform X1"/>
    <property type="match status" value="1"/>
</dbReference>
<evidence type="ECO:0000256" key="9">
    <source>
        <dbReference type="ARBA" id="ARBA00064255"/>
    </source>
</evidence>
<evidence type="ECO:0000256" key="8">
    <source>
        <dbReference type="ARBA" id="ARBA00055708"/>
    </source>
</evidence>
<comment type="subcellular location">
    <subcellularLocation>
        <location evidence="1">Nucleus</location>
    </subcellularLocation>
</comment>
<feature type="domain" description="Orange" evidence="14">
    <location>
        <begin position="96"/>
        <end position="129"/>
    </location>
</feature>
<evidence type="ECO:0000256" key="10">
    <source>
        <dbReference type="ARBA" id="ARBA00073426"/>
    </source>
</evidence>
<dbReference type="SUPFAM" id="SSF47459">
    <property type="entry name" value="HLH, helix-loop-helix DNA-binding domain"/>
    <property type="match status" value="1"/>
</dbReference>
<feature type="region of interest" description="Disordered" evidence="12">
    <location>
        <begin position="180"/>
        <end position="223"/>
    </location>
</feature>
<evidence type="ECO:0000256" key="11">
    <source>
        <dbReference type="ARBA" id="ARBA00081410"/>
    </source>
</evidence>
<sequence>MAPIRHNTNGPDKGDNCEGIKCDRRMRKPLVEKRRRARINESLQELRVLISDADLPLQSKMENAEVLEMTVKRVGSILQNRLQEVDAVNREASERFAAGYIQCMHDVHTFVSGCPGIEPSVAAELLNHLLESMPLNDEERLQMMLPETVASHPGSISTWSPPESMCMGLVSPALSSSFSSTDDLYSDLDETDSEQSQGSSSEEADSHDTVPSMTDSKSVWRPW</sequence>
<evidence type="ECO:0000256" key="2">
    <source>
        <dbReference type="ARBA" id="ARBA00022473"/>
    </source>
</evidence>
<comment type="subunit">
    <text evidence="9">Transcription repression requires formation of a complex with a corepressor protein of the Groucho/TLE family. Interacts with HES1.</text>
</comment>
<evidence type="ECO:0000256" key="7">
    <source>
        <dbReference type="ARBA" id="ARBA00023242"/>
    </source>
</evidence>
<dbReference type="InterPro" id="IPR011598">
    <property type="entry name" value="bHLH_dom"/>
</dbReference>
<proteinExistence type="predicted"/>
<evidence type="ECO:0000256" key="5">
    <source>
        <dbReference type="ARBA" id="ARBA00023015"/>
    </source>
</evidence>
<keyword evidence="3" id="KW-0678">Repressor</keyword>
<feature type="domain" description="BHLH" evidence="13">
    <location>
        <begin position="23"/>
        <end position="77"/>
    </location>
</feature>
<evidence type="ECO:0000259" key="14">
    <source>
        <dbReference type="PROSITE" id="PS51054"/>
    </source>
</evidence>
<dbReference type="InterPro" id="IPR036638">
    <property type="entry name" value="HLH_DNA-bd_sf"/>
</dbReference>
<organism evidence="15 16">
    <name type="scientific">Channa striata</name>
    <name type="common">Snakehead murrel</name>
    <name type="synonym">Ophicephalus striatus</name>
    <dbReference type="NCBI Taxonomy" id="64152"/>
    <lineage>
        <taxon>Eukaryota</taxon>
        <taxon>Metazoa</taxon>
        <taxon>Chordata</taxon>
        <taxon>Craniata</taxon>
        <taxon>Vertebrata</taxon>
        <taxon>Euteleostomi</taxon>
        <taxon>Actinopterygii</taxon>
        <taxon>Neopterygii</taxon>
        <taxon>Teleostei</taxon>
        <taxon>Neoteleostei</taxon>
        <taxon>Acanthomorphata</taxon>
        <taxon>Anabantaria</taxon>
        <taxon>Anabantiformes</taxon>
        <taxon>Channoidei</taxon>
        <taxon>Channidae</taxon>
        <taxon>Channa</taxon>
    </lineage>
</organism>
<dbReference type="PANTHER" id="PTHR10985">
    <property type="entry name" value="BASIC HELIX-LOOP-HELIX TRANSCRIPTION FACTOR, HES-RELATED"/>
    <property type="match status" value="1"/>
</dbReference>
<evidence type="ECO:0000256" key="6">
    <source>
        <dbReference type="ARBA" id="ARBA00023163"/>
    </source>
</evidence>
<dbReference type="Pfam" id="PF00010">
    <property type="entry name" value="HLH"/>
    <property type="match status" value="1"/>
</dbReference>
<dbReference type="EMBL" id="JAUPFM010000018">
    <property type="protein sequence ID" value="KAK2822420.1"/>
    <property type="molecule type" value="Genomic_DNA"/>
</dbReference>
<comment type="function">
    <text evidence="8">Does not bind DNA itself but suppresses both HES1-mediated N box-dependent transcriptional repression and binding of HES1 to E box sequences. Also suppresses HES1-mediated inhibition of the heterodimer formed by ASCL1/MASH1 and TCF3/E47, allowing ASCL1 and TCF3 to up-regulate transcription in its presence. Promotes cell differentiation.</text>
</comment>
<evidence type="ECO:0000313" key="15">
    <source>
        <dbReference type="EMBL" id="KAK2822420.1"/>
    </source>
</evidence>
<dbReference type="SUPFAM" id="SSF158457">
    <property type="entry name" value="Orange domain-like"/>
    <property type="match status" value="1"/>
</dbReference>
<evidence type="ECO:0000256" key="12">
    <source>
        <dbReference type="SAM" id="MobiDB-lite"/>
    </source>
</evidence>
<comment type="caution">
    <text evidence="15">The sequence shown here is derived from an EMBL/GenBank/DDBJ whole genome shotgun (WGS) entry which is preliminary data.</text>
</comment>
<dbReference type="Gene3D" id="4.10.280.10">
    <property type="entry name" value="Helix-loop-helix DNA-binding domain"/>
    <property type="match status" value="1"/>
</dbReference>
<keyword evidence="7" id="KW-0539">Nucleus</keyword>
<dbReference type="GO" id="GO:0030154">
    <property type="term" value="P:cell differentiation"/>
    <property type="evidence" value="ECO:0007669"/>
    <property type="project" value="UniProtKB-KW"/>
</dbReference>
<dbReference type="InterPro" id="IPR003650">
    <property type="entry name" value="Orange_dom"/>
</dbReference>
<evidence type="ECO:0000256" key="1">
    <source>
        <dbReference type="ARBA" id="ARBA00004123"/>
    </source>
</evidence>
<dbReference type="Pfam" id="PF07527">
    <property type="entry name" value="Hairy_orange"/>
    <property type="match status" value="1"/>
</dbReference>
<reference evidence="15" key="1">
    <citation type="submission" date="2023-07" db="EMBL/GenBank/DDBJ databases">
        <title>Chromosome-level Genome Assembly of Striped Snakehead (Channa striata).</title>
        <authorList>
            <person name="Liu H."/>
        </authorList>
    </citation>
    <scope>NUCLEOTIDE SEQUENCE</scope>
    <source>
        <strain evidence="15">Gz</strain>
        <tissue evidence="15">Muscle</tissue>
    </source>
</reference>